<proteinExistence type="predicted"/>
<dbReference type="Proteomes" id="UP001187415">
    <property type="component" value="Unassembled WGS sequence"/>
</dbReference>
<protein>
    <submittedName>
        <fullName evidence="1">Uncharacterized protein</fullName>
    </submittedName>
</protein>
<sequence length="80" mass="9157">MAAVQLSGFLLAKKKKQKKKKFELKLHQTGLIVQLDSSGEMPESRNLLLVQFLAQKGRRFRGVVNLISTRKDPQEHEQVL</sequence>
<reference evidence="1" key="1">
    <citation type="submission" date="2023-07" db="EMBL/GenBank/DDBJ databases">
        <title>Chromosome-level Genome Assembly of Striped Snakehead (Channa striata).</title>
        <authorList>
            <person name="Liu H."/>
        </authorList>
    </citation>
    <scope>NUCLEOTIDE SEQUENCE</scope>
    <source>
        <strain evidence="1">Gz</strain>
        <tissue evidence="1">Muscle</tissue>
    </source>
</reference>
<keyword evidence="2" id="KW-1185">Reference proteome</keyword>
<evidence type="ECO:0000313" key="1">
    <source>
        <dbReference type="EMBL" id="KAK2822907.1"/>
    </source>
</evidence>
<accession>A0AA88RWN1</accession>
<dbReference type="AlphaFoldDB" id="A0AA88RWN1"/>
<gene>
    <name evidence="1" type="ORF">Q5P01_022972</name>
</gene>
<name>A0AA88RWN1_CHASR</name>
<organism evidence="1 2">
    <name type="scientific">Channa striata</name>
    <name type="common">Snakehead murrel</name>
    <name type="synonym">Ophicephalus striatus</name>
    <dbReference type="NCBI Taxonomy" id="64152"/>
    <lineage>
        <taxon>Eukaryota</taxon>
        <taxon>Metazoa</taxon>
        <taxon>Chordata</taxon>
        <taxon>Craniata</taxon>
        <taxon>Vertebrata</taxon>
        <taxon>Euteleostomi</taxon>
        <taxon>Actinopterygii</taxon>
        <taxon>Neopterygii</taxon>
        <taxon>Teleostei</taxon>
        <taxon>Neoteleostei</taxon>
        <taxon>Acanthomorphata</taxon>
        <taxon>Anabantaria</taxon>
        <taxon>Anabantiformes</taxon>
        <taxon>Channoidei</taxon>
        <taxon>Channidae</taxon>
        <taxon>Channa</taxon>
    </lineage>
</organism>
<comment type="caution">
    <text evidence="1">The sequence shown here is derived from an EMBL/GenBank/DDBJ whole genome shotgun (WGS) entry which is preliminary data.</text>
</comment>
<dbReference type="EMBL" id="JAUPFM010000018">
    <property type="protein sequence ID" value="KAK2822907.1"/>
    <property type="molecule type" value="Genomic_DNA"/>
</dbReference>
<evidence type="ECO:0000313" key="2">
    <source>
        <dbReference type="Proteomes" id="UP001187415"/>
    </source>
</evidence>